<reference evidence="2 3" key="1">
    <citation type="submission" date="2018-11" db="EMBL/GenBank/DDBJ databases">
        <title>Genome sequence of Apiotrichum porosum DSM 27194.</title>
        <authorList>
            <person name="Aliyu H."/>
            <person name="Gorte O."/>
            <person name="Ochsenreither K."/>
        </authorList>
    </citation>
    <scope>NUCLEOTIDE SEQUENCE [LARGE SCALE GENOMIC DNA]</scope>
    <source>
        <strain evidence="2 3">DSM 27194</strain>
    </source>
</reference>
<name>A0A427XHG1_9TREE</name>
<evidence type="ECO:0000313" key="2">
    <source>
        <dbReference type="EMBL" id="RSH78266.1"/>
    </source>
</evidence>
<sequence length="64" mass="7163">MGRSAKLMKRPTQKQKAVSKMAKAASKPVPQAEPERVVEESAGPKAKKRRMMRAKAEKKEAEKK</sequence>
<accession>A0A427XHG1</accession>
<dbReference type="RefSeq" id="XP_028473413.1">
    <property type="nucleotide sequence ID" value="XM_028618457.1"/>
</dbReference>
<evidence type="ECO:0000256" key="1">
    <source>
        <dbReference type="SAM" id="MobiDB-lite"/>
    </source>
</evidence>
<dbReference type="GeneID" id="39587274"/>
<organism evidence="2 3">
    <name type="scientific">Apiotrichum porosum</name>
    <dbReference type="NCBI Taxonomy" id="105984"/>
    <lineage>
        <taxon>Eukaryota</taxon>
        <taxon>Fungi</taxon>
        <taxon>Dikarya</taxon>
        <taxon>Basidiomycota</taxon>
        <taxon>Agaricomycotina</taxon>
        <taxon>Tremellomycetes</taxon>
        <taxon>Trichosporonales</taxon>
        <taxon>Trichosporonaceae</taxon>
        <taxon>Apiotrichum</taxon>
    </lineage>
</organism>
<feature type="compositionally biased region" description="Basic and acidic residues" evidence="1">
    <location>
        <begin position="54"/>
        <end position="64"/>
    </location>
</feature>
<protein>
    <submittedName>
        <fullName evidence="2">Uncharacterized protein</fullName>
    </submittedName>
</protein>
<feature type="compositionally biased region" description="Basic residues" evidence="1">
    <location>
        <begin position="1"/>
        <end position="13"/>
    </location>
</feature>
<dbReference type="EMBL" id="RSCE01000013">
    <property type="protein sequence ID" value="RSH78266.1"/>
    <property type="molecule type" value="Genomic_DNA"/>
</dbReference>
<feature type="compositionally biased region" description="Low complexity" evidence="1">
    <location>
        <begin position="14"/>
        <end position="30"/>
    </location>
</feature>
<dbReference type="AlphaFoldDB" id="A0A427XHG1"/>
<keyword evidence="3" id="KW-1185">Reference proteome</keyword>
<proteinExistence type="predicted"/>
<feature type="region of interest" description="Disordered" evidence="1">
    <location>
        <begin position="1"/>
        <end position="64"/>
    </location>
</feature>
<gene>
    <name evidence="2" type="ORF">EHS24_002731</name>
</gene>
<evidence type="ECO:0000313" key="3">
    <source>
        <dbReference type="Proteomes" id="UP000279236"/>
    </source>
</evidence>
<comment type="caution">
    <text evidence="2">The sequence shown here is derived from an EMBL/GenBank/DDBJ whole genome shotgun (WGS) entry which is preliminary data.</text>
</comment>
<dbReference type="Proteomes" id="UP000279236">
    <property type="component" value="Unassembled WGS sequence"/>
</dbReference>